<dbReference type="EMBL" id="CALSDN010000010">
    <property type="protein sequence ID" value="CAH6722566.1"/>
    <property type="molecule type" value="Genomic_DNA"/>
</dbReference>
<protein>
    <submittedName>
        <fullName evidence="1">Uncharacterized protein</fullName>
    </submittedName>
</protein>
<organism evidence="1 2">
    <name type="scientific">[Candida] jaroonii</name>
    <dbReference type="NCBI Taxonomy" id="467808"/>
    <lineage>
        <taxon>Eukaryota</taxon>
        <taxon>Fungi</taxon>
        <taxon>Dikarya</taxon>
        <taxon>Ascomycota</taxon>
        <taxon>Saccharomycotina</taxon>
        <taxon>Pichiomycetes</taxon>
        <taxon>Debaryomycetaceae</taxon>
        <taxon>Yamadazyma</taxon>
    </lineage>
</organism>
<dbReference type="Proteomes" id="UP001152531">
    <property type="component" value="Unassembled WGS sequence"/>
</dbReference>
<accession>A0ACA9YCZ4</accession>
<keyword evidence="2" id="KW-1185">Reference proteome</keyword>
<evidence type="ECO:0000313" key="2">
    <source>
        <dbReference type="Proteomes" id="UP001152531"/>
    </source>
</evidence>
<sequence>MMAIPSNNNLRPKDELINDENERPPITTQEPLLNGAQVEIRTENPESKKVAPRSSELFRVGPQFSQPEVHEKVFNLSTGEEVKLNLYARIDRGFELTEDNIWLSYKRNYITLVTSFDIDGYDLNDFIGTKFYLNGKSTPKDESTITDLPPSKRRKFLRENRPEGELDEDEVEVRGSPVEISYFAIRLVARCSNDDVSITLVQHTSKRDKGPQYPPPILPSIPGSLPTHEIIKASTNKRSGSKVSTFNKMFMFDRNEYYTSCNIDSANDKSILKNYPSESIARVARFERIQFGTSIRNASTGKRFYNLCVELLGVVEDGASIQPILLASIASPDLVVRGRSPGNYKKKR</sequence>
<comment type="caution">
    <text evidence="1">The sequence shown here is derived from an EMBL/GenBank/DDBJ whole genome shotgun (WGS) entry which is preliminary data.</text>
</comment>
<gene>
    <name evidence="1" type="ORF">CLIB1444_10S01332</name>
</gene>
<name>A0ACA9YCZ4_9ASCO</name>
<evidence type="ECO:0000313" key="1">
    <source>
        <dbReference type="EMBL" id="CAH6722566.1"/>
    </source>
</evidence>
<reference evidence="1" key="1">
    <citation type="submission" date="2022-06" db="EMBL/GenBank/DDBJ databases">
        <authorList>
            <person name="Legras J.-L."/>
            <person name="Devillers H."/>
            <person name="Grondin C."/>
        </authorList>
    </citation>
    <scope>NUCLEOTIDE SEQUENCE</scope>
    <source>
        <strain evidence="1">CLIB 1444</strain>
    </source>
</reference>
<proteinExistence type="predicted"/>